<keyword evidence="5" id="KW-0472">Membrane</keyword>
<dbReference type="GO" id="GO:0016020">
    <property type="term" value="C:membrane"/>
    <property type="evidence" value="ECO:0007669"/>
    <property type="project" value="UniProtKB-SubCell"/>
</dbReference>
<comment type="subcellular location">
    <subcellularLocation>
        <location evidence="1">Membrane</location>
        <topology evidence="1">Single-pass type I membrane protein</topology>
    </subcellularLocation>
</comment>
<evidence type="ECO:0000313" key="8">
    <source>
        <dbReference type="Ensembl" id="ENSEBUP00000002012.1"/>
    </source>
</evidence>
<dbReference type="PANTHER" id="PTHR13388">
    <property type="entry name" value="DETONATOR, ISOFORM E"/>
    <property type="match status" value="1"/>
</dbReference>
<feature type="domain" description="Transmembrane protein family 132 fourth" evidence="6">
    <location>
        <begin position="41"/>
        <end position="138"/>
    </location>
</feature>
<dbReference type="InterPro" id="IPR031437">
    <property type="entry name" value="Ig_TMEM132_4th"/>
</dbReference>
<comment type="similarity">
    <text evidence="2">Belongs to the TMEM132 family.</text>
</comment>
<accession>A0A8C4N6U0</accession>
<organism evidence="8 9">
    <name type="scientific">Eptatretus burgeri</name>
    <name type="common">Inshore hagfish</name>
    <dbReference type="NCBI Taxonomy" id="7764"/>
    <lineage>
        <taxon>Eukaryota</taxon>
        <taxon>Metazoa</taxon>
        <taxon>Chordata</taxon>
        <taxon>Craniata</taxon>
        <taxon>Vertebrata</taxon>
        <taxon>Cyclostomata</taxon>
        <taxon>Myxini</taxon>
        <taxon>Myxiniformes</taxon>
        <taxon>Myxinidae</taxon>
        <taxon>Eptatretinae</taxon>
        <taxon>Eptatretus</taxon>
    </lineage>
</organism>
<feature type="domain" description="Transmembrane protein TMEM132 fifth" evidence="7">
    <location>
        <begin position="142"/>
        <end position="275"/>
    </location>
</feature>
<reference evidence="8" key="1">
    <citation type="submission" date="2025-08" db="UniProtKB">
        <authorList>
            <consortium name="Ensembl"/>
        </authorList>
    </citation>
    <scope>IDENTIFICATION</scope>
</reference>
<evidence type="ECO:0000256" key="5">
    <source>
        <dbReference type="ARBA" id="ARBA00023136"/>
    </source>
</evidence>
<evidence type="ECO:0000259" key="7">
    <source>
        <dbReference type="Pfam" id="PF23486"/>
    </source>
</evidence>
<dbReference type="Ensembl" id="ENSEBUT00000002358.1">
    <property type="protein sequence ID" value="ENSEBUP00000002012.1"/>
    <property type="gene ID" value="ENSEBUG00000001616.1"/>
</dbReference>
<dbReference type="PANTHER" id="PTHR13388:SF11">
    <property type="entry name" value="DETONATOR, ISOFORM E"/>
    <property type="match status" value="1"/>
</dbReference>
<dbReference type="InterPro" id="IPR026307">
    <property type="entry name" value="TMEM132"/>
</dbReference>
<dbReference type="AlphaFoldDB" id="A0A8C4N6U0"/>
<evidence type="ECO:0000256" key="1">
    <source>
        <dbReference type="ARBA" id="ARBA00004479"/>
    </source>
</evidence>
<name>A0A8C4N6U0_EPTBU</name>
<dbReference type="Pfam" id="PF16070">
    <property type="entry name" value="Ig_TMEM132_4th"/>
    <property type="match status" value="1"/>
</dbReference>
<reference evidence="8" key="2">
    <citation type="submission" date="2025-09" db="UniProtKB">
        <authorList>
            <consortium name="Ensembl"/>
        </authorList>
    </citation>
    <scope>IDENTIFICATION</scope>
</reference>
<dbReference type="GeneTree" id="ENSGT00940000158942"/>
<evidence type="ECO:0000256" key="3">
    <source>
        <dbReference type="ARBA" id="ARBA00022692"/>
    </source>
</evidence>
<keyword evidence="4" id="KW-1133">Transmembrane helix</keyword>
<evidence type="ECO:0000256" key="4">
    <source>
        <dbReference type="ARBA" id="ARBA00022989"/>
    </source>
</evidence>
<evidence type="ECO:0000256" key="2">
    <source>
        <dbReference type="ARBA" id="ARBA00006166"/>
    </source>
</evidence>
<dbReference type="Proteomes" id="UP000694388">
    <property type="component" value="Unplaced"/>
</dbReference>
<keyword evidence="9" id="KW-1185">Reference proteome</keyword>
<dbReference type="Pfam" id="PF23486">
    <property type="entry name" value="Ig_TMEM132_5th"/>
    <property type="match status" value="1"/>
</dbReference>
<keyword evidence="3" id="KW-0812">Transmembrane</keyword>
<dbReference type="InterPro" id="IPR055423">
    <property type="entry name" value="Ig_TMEM132_5th"/>
</dbReference>
<proteinExistence type="inferred from homology"/>
<protein>
    <submittedName>
        <fullName evidence="8">Uncharacterized protein</fullName>
    </submittedName>
</protein>
<evidence type="ECO:0000313" key="9">
    <source>
        <dbReference type="Proteomes" id="UP000694388"/>
    </source>
</evidence>
<evidence type="ECO:0000259" key="6">
    <source>
        <dbReference type="Pfam" id="PF16070"/>
    </source>
</evidence>
<dbReference type="OMA" id="SENCGWA"/>
<sequence length="323" mass="35836">MTSAAVTRRILWQVDSNGKNIPLDEKRVVTEMLVTLRDIRAIVPLTKTLELLNSAVLTGAPVTTPLRLLVVDSSGQMMEVKQGALCHAADPTILKVTPGCEMLYIDGTEKQGSRHARVYILYEEFSQSIELTVWFPRLPLLLEISDPELNQIKNWRIPILKAKRQKRGIFDADDGERKVRGCSLQFQHALLKVWTMFQTVSGPHQVIPFLGPDWLVDVTELVRNNITVASKGVVRLRGGTLVIPEDPGKTSIKVVSPLTGATLGEQTVRVSEDKVSISRLHVQLVSGVQLSIQPSTVDKKVLVATTAVELNPHRLKQVNPYAH</sequence>